<sequence>MQQVTRQIESTRAGAAEAQKQLQETQATKNTLVRDQKELQTRRDKIANSIKKTEVDRKAAQEELREANRQNEEANRRRGEIDLELEQINATLRDARDSRRKTRDEERLQDAIKALKLHFKGVYGRLVDLCRPTQRRYNLAVTVAAGKDMDALVVDTKATGIECIKYLRENRIGTATFLPLDSLQVPSRESTERIRARLAQDGRFRLAADVITSDSAIHKAVLYAVDNTVVCDNLDSARQLCFGNTHTRRGGQAGATIKAVTLEGAVISKAGTMTGGVTNEDSNKAGRWDDQAMGNLRQKKETLEAERNDLDRNQTTGRQSIGRSNRIEELRNNYDSLNNRAEYSKSDMEFTRKALAEKNTLLKSIARKIPQLEEKSSQLEEEIKKLDSEKEKAVNEVKAAKDEHLGPFLAATGLKDLEAYERATRETRDEFNKNKRLLVEHITQLEEQKSYESNRDLRKPIVAVEKRLKNHQKKLKDAKGRQEQLKKEGKAAKENLEEAEKTVIKAQETEQSTEEKSKNLQSEFKEAQKQRNAVSKSVASEESALEQLRGRLAEILQRARLEEVFLPVIGADGSPDNSGRTTRSGRQIGIEGSDDEDEEDEEELETQETDNRIPSATQYSQEDNPKVVADKNEAAKVDFDKLRADLKERLSDREITQVKKDFEEKRMKIDAEIEGIVPNMKAHEAFSTITEKLKGTDSDYQQAKEKSRKAAAEFLKIKKKRTKKFLDAFNHIDKALKTIYTDMTKSSKHPLGGNAYLTLDDTEEPFKGGMKFNAMPPMKRFRDMYQLSGGEKTVASLALLFAIHSFHPAPFFVMDEVDAALDNSTLHFVLLSC</sequence>
<dbReference type="InterPro" id="IPR036277">
    <property type="entry name" value="SMC_hinge_sf"/>
</dbReference>
<dbReference type="SUPFAM" id="SSF52540">
    <property type="entry name" value="P-loop containing nucleoside triphosphate hydrolases"/>
    <property type="match status" value="1"/>
</dbReference>
<evidence type="ECO:0000256" key="2">
    <source>
        <dbReference type="ARBA" id="ARBA00022776"/>
    </source>
</evidence>
<keyword evidence="5" id="KW-0131">Cell cycle</keyword>
<dbReference type="GO" id="GO:0005524">
    <property type="term" value="F:ATP binding"/>
    <property type="evidence" value="ECO:0007669"/>
    <property type="project" value="InterPro"/>
</dbReference>
<feature type="compositionally biased region" description="Polar residues" evidence="7">
    <location>
        <begin position="20"/>
        <end position="31"/>
    </location>
</feature>
<evidence type="ECO:0000313" key="9">
    <source>
        <dbReference type="EMBL" id="CAE0714352.1"/>
    </source>
</evidence>
<dbReference type="EMBL" id="HBIX01009290">
    <property type="protein sequence ID" value="CAE0714352.1"/>
    <property type="molecule type" value="Transcribed_RNA"/>
</dbReference>
<dbReference type="AlphaFoldDB" id="A0A7S4AG63"/>
<feature type="compositionally biased region" description="Polar residues" evidence="7">
    <location>
        <begin position="1"/>
        <end position="10"/>
    </location>
</feature>
<accession>A0A7S4AG63</accession>
<evidence type="ECO:0000256" key="4">
    <source>
        <dbReference type="ARBA" id="ARBA00023242"/>
    </source>
</evidence>
<proteinExistence type="predicted"/>
<feature type="domain" description="SMC hinge" evidence="8">
    <location>
        <begin position="120"/>
        <end position="241"/>
    </location>
</feature>
<dbReference type="SMART" id="SM00968">
    <property type="entry name" value="SMC_hinge"/>
    <property type="match status" value="1"/>
</dbReference>
<keyword evidence="1" id="KW-0132">Cell division</keyword>
<feature type="region of interest" description="Disordered" evidence="7">
    <location>
        <begin position="569"/>
        <end position="628"/>
    </location>
</feature>
<feature type="region of interest" description="Disordered" evidence="7">
    <location>
        <begin position="470"/>
        <end position="541"/>
    </location>
</feature>
<dbReference type="SUPFAM" id="SSF75553">
    <property type="entry name" value="Smc hinge domain"/>
    <property type="match status" value="1"/>
</dbReference>
<dbReference type="InterPro" id="IPR027417">
    <property type="entry name" value="P-loop_NTPase"/>
</dbReference>
<dbReference type="GO" id="GO:0003677">
    <property type="term" value="F:DNA binding"/>
    <property type="evidence" value="ECO:0007669"/>
    <property type="project" value="TreeGrafter"/>
</dbReference>
<evidence type="ECO:0000259" key="8">
    <source>
        <dbReference type="SMART" id="SM00968"/>
    </source>
</evidence>
<dbReference type="InterPro" id="IPR010935">
    <property type="entry name" value="SMC_hinge"/>
</dbReference>
<evidence type="ECO:0000256" key="5">
    <source>
        <dbReference type="ARBA" id="ARBA00023306"/>
    </source>
</evidence>
<dbReference type="Gene3D" id="3.40.50.300">
    <property type="entry name" value="P-loop containing nucleotide triphosphate hydrolases"/>
    <property type="match status" value="1"/>
</dbReference>
<feature type="compositionally biased region" description="Polar residues" evidence="7">
    <location>
        <begin position="575"/>
        <end position="585"/>
    </location>
</feature>
<name>A0A7S4AG63_9STRA</name>
<reference evidence="9" key="1">
    <citation type="submission" date="2021-01" db="EMBL/GenBank/DDBJ databases">
        <authorList>
            <person name="Corre E."/>
            <person name="Pelletier E."/>
            <person name="Niang G."/>
            <person name="Scheremetjew M."/>
            <person name="Finn R."/>
            <person name="Kale V."/>
            <person name="Holt S."/>
            <person name="Cochrane G."/>
            <person name="Meng A."/>
            <person name="Brown T."/>
            <person name="Cohen L."/>
        </authorList>
    </citation>
    <scope>NUCLEOTIDE SEQUENCE</scope>
    <source>
        <strain evidence="9">10249 10 AB</strain>
    </source>
</reference>
<feature type="coiled-coil region" evidence="6">
    <location>
        <begin position="293"/>
        <end position="403"/>
    </location>
</feature>
<dbReference type="Pfam" id="PF06470">
    <property type="entry name" value="SMC_hinge"/>
    <property type="match status" value="1"/>
</dbReference>
<feature type="compositionally biased region" description="Basic and acidic residues" evidence="7">
    <location>
        <begin position="475"/>
        <end position="503"/>
    </location>
</feature>
<dbReference type="PANTHER" id="PTHR18937:SF12">
    <property type="entry name" value="STRUCTURAL MAINTENANCE OF CHROMOSOMES PROTEIN"/>
    <property type="match status" value="1"/>
</dbReference>
<dbReference type="Gene3D" id="1.20.1060.20">
    <property type="match status" value="1"/>
</dbReference>
<gene>
    <name evidence="9" type="ORF">PAUS00366_LOCUS7104</name>
</gene>
<dbReference type="Gene3D" id="3.30.70.1620">
    <property type="match status" value="1"/>
</dbReference>
<protein>
    <recommendedName>
        <fullName evidence="8">SMC hinge domain-containing protein</fullName>
    </recommendedName>
</protein>
<dbReference type="GO" id="GO:0007062">
    <property type="term" value="P:sister chromatid cohesion"/>
    <property type="evidence" value="ECO:0007669"/>
    <property type="project" value="TreeGrafter"/>
</dbReference>
<evidence type="ECO:0000256" key="7">
    <source>
        <dbReference type="SAM" id="MobiDB-lite"/>
    </source>
</evidence>
<dbReference type="PANTHER" id="PTHR18937">
    <property type="entry name" value="STRUCTURAL MAINTENANCE OF CHROMOSOMES SMC FAMILY MEMBER"/>
    <property type="match status" value="1"/>
</dbReference>
<dbReference type="GO" id="GO:0051301">
    <property type="term" value="P:cell division"/>
    <property type="evidence" value="ECO:0007669"/>
    <property type="project" value="UniProtKB-KW"/>
</dbReference>
<evidence type="ECO:0000256" key="6">
    <source>
        <dbReference type="SAM" id="Coils"/>
    </source>
</evidence>
<feature type="region of interest" description="Disordered" evidence="7">
    <location>
        <begin position="1"/>
        <end position="76"/>
    </location>
</feature>
<keyword evidence="3 6" id="KW-0175">Coiled coil</keyword>
<feature type="compositionally biased region" description="Basic and acidic residues" evidence="7">
    <location>
        <begin position="32"/>
        <end position="76"/>
    </location>
</feature>
<keyword evidence="4" id="KW-0539">Nucleus</keyword>
<feature type="compositionally biased region" description="Basic and acidic residues" evidence="7">
    <location>
        <begin position="513"/>
        <end position="529"/>
    </location>
</feature>
<keyword evidence="2" id="KW-0498">Mitosis</keyword>
<feature type="compositionally biased region" description="Polar residues" evidence="7">
    <location>
        <begin position="612"/>
        <end position="622"/>
    </location>
</feature>
<organism evidence="9">
    <name type="scientific">Pseudo-nitzschia australis</name>
    <dbReference type="NCBI Taxonomy" id="44445"/>
    <lineage>
        <taxon>Eukaryota</taxon>
        <taxon>Sar</taxon>
        <taxon>Stramenopiles</taxon>
        <taxon>Ochrophyta</taxon>
        <taxon>Bacillariophyta</taxon>
        <taxon>Bacillariophyceae</taxon>
        <taxon>Bacillariophycidae</taxon>
        <taxon>Bacillariales</taxon>
        <taxon>Bacillariaceae</taxon>
        <taxon>Pseudo-nitzschia</taxon>
    </lineage>
</organism>
<dbReference type="GO" id="GO:0008278">
    <property type="term" value="C:cohesin complex"/>
    <property type="evidence" value="ECO:0007669"/>
    <property type="project" value="TreeGrafter"/>
</dbReference>
<evidence type="ECO:0000256" key="3">
    <source>
        <dbReference type="ARBA" id="ARBA00023054"/>
    </source>
</evidence>
<evidence type="ECO:0000256" key="1">
    <source>
        <dbReference type="ARBA" id="ARBA00022618"/>
    </source>
</evidence>
<dbReference type="GO" id="GO:0005634">
    <property type="term" value="C:nucleus"/>
    <property type="evidence" value="ECO:0007669"/>
    <property type="project" value="TreeGrafter"/>
</dbReference>
<feature type="compositionally biased region" description="Acidic residues" evidence="7">
    <location>
        <begin position="592"/>
        <end position="608"/>
    </location>
</feature>